<sequence length="370" mass="40854">MTNPMMNHPTNPPESTAVREGRSLFGPGWKAVDNFDDLSDIDEYESDEEELYVTLDLGAAVDTRTLLTETDYQLIGLDTPVPFFKLHNQIFRGDVATLLGDEVILGLRRNHENPHNPSHPPLYTTNRRIILHPVALQSLTQEDEPKLISGHAARRRVLGQPSMQGRTRWKGTRGRGVRRESRDTPVTVDDSEGGGEDHPNVPLDPSLRETDPMSMEYTSAGPSKRNPKRIGVEKVINDVDEFNALDINELPPKAKIFLSPGVDLSQIGNGLNEDQRILTRFEVEKIKAGVPLTGRGSRSLRKKKDDEDSAGLANEGEGQEEEEEADEGGDEEVSQGGSDAKRQPSEAQQRDQEVEPAEGADGSKTNQDPA</sequence>
<reference evidence="3 4" key="1">
    <citation type="submission" date="2017-03" db="EMBL/GenBank/DDBJ databases">
        <title>Widespread Adenine N6-methylation of Active Genes in Fungi.</title>
        <authorList>
            <consortium name="DOE Joint Genome Institute"/>
            <person name="Mondo S.J."/>
            <person name="Dannebaum R.O."/>
            <person name="Kuo R.C."/>
            <person name="Louie K.B."/>
            <person name="Bewick A.J."/>
            <person name="Labutti K."/>
            <person name="Haridas S."/>
            <person name="Kuo A."/>
            <person name="Salamov A."/>
            <person name="Ahrendt S.R."/>
            <person name="Lau R."/>
            <person name="Bowen B.P."/>
            <person name="Lipzen A."/>
            <person name="Sullivan W."/>
            <person name="Andreopoulos W.B."/>
            <person name="Clum A."/>
            <person name="Lindquist E."/>
            <person name="Daum C."/>
            <person name="Northen T.R."/>
            <person name="Ramamoorthy G."/>
            <person name="Schmitz R.J."/>
            <person name="Gryganskyi A."/>
            <person name="Culley D."/>
            <person name="Magnuson J."/>
            <person name="James T.Y."/>
            <person name="O'Malley M.A."/>
            <person name="Stajich J.E."/>
            <person name="Spatafora J.W."/>
            <person name="Visel A."/>
            <person name="Grigoriev I.V."/>
        </authorList>
    </citation>
    <scope>NUCLEOTIDE SEQUENCE [LARGE SCALE GENOMIC DNA]</scope>
    <source>
        <strain evidence="3 4">NRRL Y-17943</strain>
    </source>
</reference>
<dbReference type="Pfam" id="PF10419">
    <property type="entry name" value="TFIIIC_sub6"/>
    <property type="match status" value="1"/>
</dbReference>
<gene>
    <name evidence="3" type="ORF">BD324DRAFT_650844</name>
</gene>
<comment type="caution">
    <text evidence="3">The sequence shown here is derived from an EMBL/GenBank/DDBJ whole genome shotgun (WGS) entry which is preliminary data.</text>
</comment>
<dbReference type="EMBL" id="NBSH01000006">
    <property type="protein sequence ID" value="ORX37238.1"/>
    <property type="molecule type" value="Genomic_DNA"/>
</dbReference>
<dbReference type="InParanoid" id="A0A1Y1UGS7"/>
<dbReference type="InterPro" id="IPR019481">
    <property type="entry name" value="TFIIIC_triple_barrel"/>
</dbReference>
<dbReference type="OrthoDB" id="1877767at2759"/>
<evidence type="ECO:0000313" key="4">
    <source>
        <dbReference type="Proteomes" id="UP000193218"/>
    </source>
</evidence>
<evidence type="ECO:0000259" key="2">
    <source>
        <dbReference type="Pfam" id="PF10419"/>
    </source>
</evidence>
<name>A0A1Y1UGS7_9TREE</name>
<evidence type="ECO:0000256" key="1">
    <source>
        <dbReference type="SAM" id="MobiDB-lite"/>
    </source>
</evidence>
<dbReference type="RefSeq" id="XP_021871276.1">
    <property type="nucleotide sequence ID" value="XM_022018218.1"/>
</dbReference>
<dbReference type="Proteomes" id="UP000193218">
    <property type="component" value="Unassembled WGS sequence"/>
</dbReference>
<feature type="region of interest" description="Disordered" evidence="1">
    <location>
        <begin position="156"/>
        <end position="229"/>
    </location>
</feature>
<dbReference type="AlphaFoldDB" id="A0A1Y1UGS7"/>
<feature type="domain" description="Transcription factor TFIIIC triple barrel" evidence="2">
    <location>
        <begin position="47"/>
        <end position="136"/>
    </location>
</feature>
<dbReference type="STRING" id="4999.A0A1Y1UGS7"/>
<feature type="compositionally biased region" description="Basic residues" evidence="1">
    <location>
        <begin position="167"/>
        <end position="176"/>
    </location>
</feature>
<proteinExistence type="predicted"/>
<organism evidence="3 4">
    <name type="scientific">Kockovaella imperatae</name>
    <dbReference type="NCBI Taxonomy" id="4999"/>
    <lineage>
        <taxon>Eukaryota</taxon>
        <taxon>Fungi</taxon>
        <taxon>Dikarya</taxon>
        <taxon>Basidiomycota</taxon>
        <taxon>Agaricomycotina</taxon>
        <taxon>Tremellomycetes</taxon>
        <taxon>Tremellales</taxon>
        <taxon>Cuniculitremaceae</taxon>
        <taxon>Kockovaella</taxon>
    </lineage>
</organism>
<dbReference type="Gene3D" id="2.60.40.4370">
    <property type="match status" value="1"/>
</dbReference>
<accession>A0A1Y1UGS7</accession>
<protein>
    <recommendedName>
        <fullName evidence="2">Transcription factor TFIIIC triple barrel domain-containing protein</fullName>
    </recommendedName>
</protein>
<feature type="compositionally biased region" description="Acidic residues" evidence="1">
    <location>
        <begin position="317"/>
        <end position="333"/>
    </location>
</feature>
<feature type="compositionally biased region" description="Basic and acidic residues" evidence="1">
    <location>
        <begin position="339"/>
        <end position="353"/>
    </location>
</feature>
<keyword evidence="4" id="KW-1185">Reference proteome</keyword>
<evidence type="ECO:0000313" key="3">
    <source>
        <dbReference type="EMBL" id="ORX37238.1"/>
    </source>
</evidence>
<feature type="region of interest" description="Disordered" evidence="1">
    <location>
        <begin position="293"/>
        <end position="370"/>
    </location>
</feature>
<dbReference type="GeneID" id="33560027"/>